<dbReference type="GO" id="GO:0031124">
    <property type="term" value="P:mRNA 3'-end processing"/>
    <property type="evidence" value="ECO:0007669"/>
    <property type="project" value="UniProtKB-ARBA"/>
</dbReference>
<dbReference type="Pfam" id="PF04722">
    <property type="entry name" value="Ssu72"/>
    <property type="match status" value="1"/>
</dbReference>
<keyword evidence="3 9" id="KW-0507">mRNA processing</keyword>
<dbReference type="EC" id="3.1.3.16" evidence="9"/>
<evidence type="ECO:0000256" key="2">
    <source>
        <dbReference type="ARBA" id="ARBA00008978"/>
    </source>
</evidence>
<evidence type="ECO:0000256" key="7">
    <source>
        <dbReference type="ARBA" id="ARBA00047761"/>
    </source>
</evidence>
<dbReference type="FunFam" id="3.40.50.2300:FF:000066">
    <property type="entry name" value="RNA polymerase II subunit A C-terminal domain phosphatase SSU72"/>
    <property type="match status" value="1"/>
</dbReference>
<evidence type="ECO:0000256" key="10">
    <source>
        <dbReference type="SAM" id="MobiDB-lite"/>
    </source>
</evidence>
<evidence type="ECO:0000256" key="9">
    <source>
        <dbReference type="RuleBase" id="RU369031"/>
    </source>
</evidence>
<accession>A0A6J2F102</accession>
<keyword evidence="6 9" id="KW-0539">Nucleus</keyword>
<evidence type="ECO:0000256" key="6">
    <source>
        <dbReference type="ARBA" id="ARBA00023242"/>
    </source>
</evidence>
<proteinExistence type="inferred from homology"/>
<organism evidence="11 12">
    <name type="scientific">Zalophus californianus</name>
    <name type="common">California sealion</name>
    <dbReference type="NCBI Taxonomy" id="9704"/>
    <lineage>
        <taxon>Eukaryota</taxon>
        <taxon>Metazoa</taxon>
        <taxon>Chordata</taxon>
        <taxon>Craniata</taxon>
        <taxon>Vertebrata</taxon>
        <taxon>Euteleostomi</taxon>
        <taxon>Mammalia</taxon>
        <taxon>Eutheria</taxon>
        <taxon>Laurasiatheria</taxon>
        <taxon>Carnivora</taxon>
        <taxon>Caniformia</taxon>
        <taxon>Pinnipedia</taxon>
        <taxon>Otariidae</taxon>
        <taxon>Zalophus</taxon>
    </lineage>
</organism>
<dbReference type="InterPro" id="IPR006811">
    <property type="entry name" value="RNA_pol_II_suA"/>
</dbReference>
<comment type="similarity">
    <text evidence="2 9">Belongs to the SSU72 phosphatase family.</text>
</comment>
<dbReference type="RefSeq" id="XP_027472807.1">
    <property type="nucleotide sequence ID" value="XM_027617006.2"/>
</dbReference>
<name>A0A6J2F102_ZALCA</name>
<evidence type="ECO:0000256" key="4">
    <source>
        <dbReference type="ARBA" id="ARBA00022801"/>
    </source>
</evidence>
<comment type="catalytic activity">
    <reaction evidence="8 9">
        <text>O-phospho-L-threonyl-[protein] + H2O = L-threonyl-[protein] + phosphate</text>
        <dbReference type="Rhea" id="RHEA:47004"/>
        <dbReference type="Rhea" id="RHEA-COMP:11060"/>
        <dbReference type="Rhea" id="RHEA-COMP:11605"/>
        <dbReference type="ChEBI" id="CHEBI:15377"/>
        <dbReference type="ChEBI" id="CHEBI:30013"/>
        <dbReference type="ChEBI" id="CHEBI:43474"/>
        <dbReference type="ChEBI" id="CHEBI:61977"/>
        <dbReference type="EC" id="3.1.3.16"/>
    </reaction>
</comment>
<keyword evidence="4 9" id="KW-0378">Hydrolase</keyword>
<comment type="subcellular location">
    <subcellularLocation>
        <location evidence="1 9">Nucleus</location>
    </subcellularLocation>
</comment>
<feature type="region of interest" description="Disordered" evidence="10">
    <location>
        <begin position="185"/>
        <end position="205"/>
    </location>
</feature>
<dbReference type="GO" id="GO:0005634">
    <property type="term" value="C:nucleus"/>
    <property type="evidence" value="ECO:0007669"/>
    <property type="project" value="UniProtKB-SubCell"/>
</dbReference>
<dbReference type="CTD" id="29101"/>
<dbReference type="OrthoDB" id="57957at2759"/>
<evidence type="ECO:0000256" key="8">
    <source>
        <dbReference type="ARBA" id="ARBA00048336"/>
    </source>
</evidence>
<keyword evidence="5 9" id="KW-0904">Protein phosphatase</keyword>
<gene>
    <name evidence="12" type="primary">SSU72</name>
</gene>
<dbReference type="PANTHER" id="PTHR20383">
    <property type="entry name" value="RNA POLYMERASE II SUBUNIT A C-TERMINAL DOMAIN PHOSPHATASE"/>
    <property type="match status" value="1"/>
</dbReference>
<evidence type="ECO:0000256" key="1">
    <source>
        <dbReference type="ARBA" id="ARBA00004123"/>
    </source>
</evidence>
<sequence>MPSSPLRVAVVCSSNQNRSMEAHNILSKRGFSVRSFGTGTHVKLPGPAPDKPNVYDFKTTYDQMYNDLLRKDKELYTQNGILHMLDRNKRIKPRPERFQNCRDLFDLILTCEERVYDQVVEDLNSREQETCQPVHVINVDIQDNHEEATLGAFLICELCQFSTPRTWRTRSMSCFRSLRRRAAEPSCTRSASTDPPGRAPGAPPTLLKLSF</sequence>
<evidence type="ECO:0000256" key="5">
    <source>
        <dbReference type="ARBA" id="ARBA00022912"/>
    </source>
</evidence>
<protein>
    <recommendedName>
        <fullName evidence="9">RNA polymerase II subunit A C-terminal domain phosphatase SSU72</fullName>
        <shortName evidence="9">CTD phosphatase SSU72</shortName>
        <ecNumber evidence="9">3.1.3.16</ecNumber>
    </recommendedName>
</protein>
<keyword evidence="11" id="KW-1185">Reference proteome</keyword>
<dbReference type="Gene3D" id="3.40.50.2300">
    <property type="match status" value="2"/>
</dbReference>
<evidence type="ECO:0000256" key="3">
    <source>
        <dbReference type="ARBA" id="ARBA00022664"/>
    </source>
</evidence>
<evidence type="ECO:0000313" key="12">
    <source>
        <dbReference type="RefSeq" id="XP_027472807.1"/>
    </source>
</evidence>
<dbReference type="Proteomes" id="UP000515165">
    <property type="component" value="Chromosome 4"/>
</dbReference>
<dbReference type="FunFam" id="3.40.50.2300:FF:000039">
    <property type="entry name" value="RNA polymerase II subunit A C-terminal domain phosphatase"/>
    <property type="match status" value="1"/>
</dbReference>
<dbReference type="GeneID" id="113935213"/>
<dbReference type="KEGG" id="zca:113935213"/>
<comment type="catalytic activity">
    <reaction evidence="7 9">
        <text>O-phospho-L-seryl-[protein] + H2O = L-seryl-[protein] + phosphate</text>
        <dbReference type="Rhea" id="RHEA:20629"/>
        <dbReference type="Rhea" id="RHEA-COMP:9863"/>
        <dbReference type="Rhea" id="RHEA-COMP:11604"/>
        <dbReference type="ChEBI" id="CHEBI:15377"/>
        <dbReference type="ChEBI" id="CHEBI:29999"/>
        <dbReference type="ChEBI" id="CHEBI:43474"/>
        <dbReference type="ChEBI" id="CHEBI:83421"/>
        <dbReference type="EC" id="3.1.3.16"/>
    </reaction>
</comment>
<dbReference type="GO" id="GO:0008420">
    <property type="term" value="F:RNA polymerase II CTD heptapeptide repeat phosphatase activity"/>
    <property type="evidence" value="ECO:0007669"/>
    <property type="project" value="UniProtKB-ARBA"/>
</dbReference>
<evidence type="ECO:0000313" key="11">
    <source>
        <dbReference type="Proteomes" id="UP000515165"/>
    </source>
</evidence>
<dbReference type="AlphaFoldDB" id="A0A6J2F102"/>
<reference evidence="12" key="1">
    <citation type="submission" date="2025-08" db="UniProtKB">
        <authorList>
            <consortium name="RefSeq"/>
        </authorList>
    </citation>
    <scope>IDENTIFICATION</scope>
    <source>
        <tissue evidence="12">Blood</tissue>
    </source>
</reference>
<comment type="function">
    <text evidence="9">Protein phosphatase that catalyzes the dephosphorylation of the C-terminal domain of RNA polymerase II. Plays a role in RNA processing and termination.</text>
</comment>